<sequence length="261" mass="29256">MSNPILAQFMNELLSGRLKLVDLTQTLAPDFPTIVLPPEFGQAWPFRIEEISRYDERGPAWYWNNFSMSEHTGTHFDAPAHWVSGKDQPDNTVDSIPTENFIATACVIDVSAESAENPDFLLTIDFVKAWEEKHGRIPERAWVLLRTDWSKRTTPREYLNMAEDGAHSPGPDAEVVPWLIRERNVHGFGTESVGTDAGQAHHLNPPYPCHYYMHGNNRYGLQCLTNLDQLPPQGTLIFAAPLKIRNGSGSPLRVLALAPSA</sequence>
<dbReference type="Gene3D" id="3.50.30.50">
    <property type="entry name" value="Putative cyclase"/>
    <property type="match status" value="1"/>
</dbReference>
<dbReference type="SUPFAM" id="SSF102198">
    <property type="entry name" value="Putative cyclase"/>
    <property type="match status" value="1"/>
</dbReference>
<dbReference type="GO" id="GO:0004061">
    <property type="term" value="F:arylformamidase activity"/>
    <property type="evidence" value="ECO:0007669"/>
    <property type="project" value="InterPro"/>
</dbReference>
<dbReference type="Proteomes" id="UP000244930">
    <property type="component" value="Chromosome"/>
</dbReference>
<accession>A0A2U8GLP1</accession>
<gene>
    <name evidence="1" type="ORF">CEW83_03530</name>
</gene>
<evidence type="ECO:0000313" key="1">
    <source>
        <dbReference type="EMBL" id="AWI74404.1"/>
    </source>
</evidence>
<keyword evidence="2" id="KW-1185">Reference proteome</keyword>
<dbReference type="AlphaFoldDB" id="A0A2U8GLP1"/>
<dbReference type="InterPro" id="IPR037175">
    <property type="entry name" value="KFase_sf"/>
</dbReference>
<name>A0A2U8GLP1_9RHOO</name>
<dbReference type="PANTHER" id="PTHR31118:SF12">
    <property type="entry name" value="CYCLASE-LIKE PROTEIN 2"/>
    <property type="match status" value="1"/>
</dbReference>
<protein>
    <submittedName>
        <fullName evidence="1">Cyclase</fullName>
    </submittedName>
</protein>
<dbReference type="PANTHER" id="PTHR31118">
    <property type="entry name" value="CYCLASE-LIKE PROTEIN 2"/>
    <property type="match status" value="1"/>
</dbReference>
<dbReference type="Pfam" id="PF04199">
    <property type="entry name" value="Cyclase"/>
    <property type="match status" value="1"/>
</dbReference>
<organism evidence="1 2">
    <name type="scientific">Parazoarcus communis</name>
    <dbReference type="NCBI Taxonomy" id="41977"/>
    <lineage>
        <taxon>Bacteria</taxon>
        <taxon>Pseudomonadati</taxon>
        <taxon>Pseudomonadota</taxon>
        <taxon>Betaproteobacteria</taxon>
        <taxon>Rhodocyclales</taxon>
        <taxon>Zoogloeaceae</taxon>
        <taxon>Parazoarcus</taxon>
    </lineage>
</organism>
<reference evidence="1 2" key="1">
    <citation type="submission" date="2017-06" db="EMBL/GenBank/DDBJ databases">
        <title>Azoarcus.</title>
        <authorList>
            <person name="Woo J.-H."/>
            <person name="Kim H.-S."/>
        </authorList>
    </citation>
    <scope>NUCLEOTIDE SEQUENCE [LARGE SCALE GENOMIC DNA]</scope>
    <source>
        <strain evidence="1 2">TSPY31</strain>
    </source>
</reference>
<dbReference type="EMBL" id="CP022187">
    <property type="protein sequence ID" value="AWI74404.1"/>
    <property type="molecule type" value="Genomic_DNA"/>
</dbReference>
<dbReference type="KEGG" id="acom:CEW83_03530"/>
<proteinExistence type="predicted"/>
<dbReference type="InterPro" id="IPR007325">
    <property type="entry name" value="KFase/CYL"/>
</dbReference>
<dbReference type="RefSeq" id="WP_108948111.1">
    <property type="nucleotide sequence ID" value="NZ_CP022187.1"/>
</dbReference>
<dbReference type="GO" id="GO:0019441">
    <property type="term" value="P:L-tryptophan catabolic process to kynurenine"/>
    <property type="evidence" value="ECO:0007669"/>
    <property type="project" value="InterPro"/>
</dbReference>
<evidence type="ECO:0000313" key="2">
    <source>
        <dbReference type="Proteomes" id="UP000244930"/>
    </source>
</evidence>